<evidence type="ECO:0000313" key="1">
    <source>
        <dbReference type="EMBL" id="CAK9027731.1"/>
    </source>
</evidence>
<gene>
    <name evidence="1" type="ORF">SCF082_LOCUS18053</name>
</gene>
<comment type="caution">
    <text evidence="1">The sequence shown here is derived from an EMBL/GenBank/DDBJ whole genome shotgun (WGS) entry which is preliminary data.</text>
</comment>
<proteinExistence type="predicted"/>
<feature type="non-terminal residue" evidence="1">
    <location>
        <position position="1"/>
    </location>
</feature>
<organism evidence="1 2">
    <name type="scientific">Durusdinium trenchii</name>
    <dbReference type="NCBI Taxonomy" id="1381693"/>
    <lineage>
        <taxon>Eukaryota</taxon>
        <taxon>Sar</taxon>
        <taxon>Alveolata</taxon>
        <taxon>Dinophyceae</taxon>
        <taxon>Suessiales</taxon>
        <taxon>Symbiodiniaceae</taxon>
        <taxon>Durusdinium</taxon>
    </lineage>
</organism>
<keyword evidence="2" id="KW-1185">Reference proteome</keyword>
<protein>
    <submittedName>
        <fullName evidence="1">Uncharacterized protein</fullName>
    </submittedName>
</protein>
<reference evidence="1 2" key="1">
    <citation type="submission" date="2024-02" db="EMBL/GenBank/DDBJ databases">
        <authorList>
            <person name="Chen Y."/>
            <person name="Shah S."/>
            <person name="Dougan E. K."/>
            <person name="Thang M."/>
            <person name="Chan C."/>
        </authorList>
    </citation>
    <scope>NUCLEOTIDE SEQUENCE [LARGE SCALE GENOMIC DNA]</scope>
</reference>
<evidence type="ECO:0000313" key="2">
    <source>
        <dbReference type="Proteomes" id="UP001642464"/>
    </source>
</evidence>
<accession>A0ABP0KLL9</accession>
<name>A0ABP0KLL9_9DINO</name>
<sequence>RFNLARAESESKHAKVALSLVAAWDLEAKVKEAEGADLRISVDLRGAIFHFSPMHFRSFISFAKSTPPGDMPPVVGNPLLWRIRVFLEQGQLQWVDEATGKLFAESRMKQSKILLDLHQETVSFSSSFENFSIQDCSSARQPMILAAQPNENYFMEISCRTFTPSSAEFKGYHTLVSISFRNIVLQYMGQKFVKCWQWVFGSFLPAVTAGRADSPGSEEE</sequence>
<dbReference type="Proteomes" id="UP001642464">
    <property type="component" value="Unassembled WGS sequence"/>
</dbReference>
<feature type="non-terminal residue" evidence="1">
    <location>
        <position position="220"/>
    </location>
</feature>
<dbReference type="EMBL" id="CAXAMM010012015">
    <property type="protein sequence ID" value="CAK9027731.1"/>
    <property type="molecule type" value="Genomic_DNA"/>
</dbReference>